<feature type="binding site" evidence="9 12">
    <location>
        <position position="121"/>
    </location>
    <ligand>
        <name>FMN</name>
        <dbReference type="ChEBI" id="CHEBI:58210"/>
    </ligand>
</feature>
<feature type="binding site" evidence="9 12">
    <location>
        <begin position="276"/>
        <end position="277"/>
    </location>
    <ligand>
        <name>FMN</name>
        <dbReference type="ChEBI" id="CHEBI:58210"/>
    </ligand>
</feature>
<dbReference type="PROSITE" id="PS51257">
    <property type="entry name" value="PROKAR_LIPOPROTEIN"/>
    <property type="match status" value="1"/>
</dbReference>
<dbReference type="EMBL" id="AFQE01000098">
    <property type="protein sequence ID" value="EGQ76317.1"/>
    <property type="molecule type" value="Genomic_DNA"/>
</dbReference>
<keyword evidence="2 9" id="KW-0820">tRNA-binding</keyword>
<evidence type="ECO:0000256" key="5">
    <source>
        <dbReference type="ARBA" id="ARBA00022694"/>
    </source>
</evidence>
<dbReference type="GO" id="GO:0010181">
    <property type="term" value="F:FMN binding"/>
    <property type="evidence" value="ECO:0007669"/>
    <property type="project" value="UniProtKB-UniRule"/>
</dbReference>
<feature type="binding site" evidence="12">
    <location>
        <position position="221"/>
    </location>
    <ligand>
        <name>FMN</name>
        <dbReference type="ChEBI" id="CHEBI:58210"/>
    </ligand>
</feature>
<feature type="site" description="Interacts with tRNA; defines subfamily-specific binding signature" evidence="9">
    <location>
        <position position="332"/>
    </location>
</feature>
<dbReference type="GO" id="GO:0000049">
    <property type="term" value="F:tRNA binding"/>
    <property type="evidence" value="ECO:0007669"/>
    <property type="project" value="UniProtKB-UniRule"/>
</dbReference>
<evidence type="ECO:0000256" key="8">
    <source>
        <dbReference type="ARBA" id="ARBA00023002"/>
    </source>
</evidence>
<evidence type="ECO:0000256" key="7">
    <source>
        <dbReference type="ARBA" id="ARBA00022884"/>
    </source>
</evidence>
<comment type="cofactor">
    <cofactor evidence="1 9 10 12">
        <name>FMN</name>
        <dbReference type="ChEBI" id="CHEBI:58210"/>
    </cofactor>
</comment>
<keyword evidence="12" id="KW-0547">Nucleotide-binding</keyword>
<evidence type="ECO:0000256" key="12">
    <source>
        <dbReference type="PIRSR" id="PIRSR006621-2"/>
    </source>
</evidence>
<evidence type="ECO:0000256" key="11">
    <source>
        <dbReference type="PIRSR" id="PIRSR006621-1"/>
    </source>
</evidence>
<feature type="active site" description="Proton donor" evidence="9 11">
    <location>
        <position position="151"/>
    </location>
</feature>
<comment type="function">
    <text evidence="9">Catalyzes the synthesis of 5,6-dihydrouridine (D), a modified base found in the D-loop of most tRNAs, via the reduction of the C5-C6 double bond in target uridines. Specifically modifies U16 in tRNAs.</text>
</comment>
<evidence type="ECO:0000256" key="9">
    <source>
        <dbReference type="HAMAP-Rule" id="MF_02043"/>
    </source>
</evidence>
<dbReference type="PANTHER" id="PTHR11082">
    <property type="entry name" value="TRNA-DIHYDROURIDINE SYNTHASE"/>
    <property type="match status" value="1"/>
</dbReference>
<evidence type="ECO:0000256" key="6">
    <source>
        <dbReference type="ARBA" id="ARBA00022857"/>
    </source>
</evidence>
<reference evidence="15 16" key="1">
    <citation type="submission" date="2011-05" db="EMBL/GenBank/DDBJ databases">
        <authorList>
            <person name="Muzny D."/>
            <person name="Qin X."/>
            <person name="Deng J."/>
            <person name="Jiang H."/>
            <person name="Liu Y."/>
            <person name="Qu J."/>
            <person name="Song X.-Z."/>
            <person name="Zhang L."/>
            <person name="Thornton R."/>
            <person name="Coyle M."/>
            <person name="Francisco L."/>
            <person name="Jackson L."/>
            <person name="Javaid M."/>
            <person name="Korchina V."/>
            <person name="Kovar C."/>
            <person name="Mata R."/>
            <person name="Mathew T."/>
            <person name="Ngo R."/>
            <person name="Nguyen L."/>
            <person name="Nguyen N."/>
            <person name="Okwuonu G."/>
            <person name="Ongeri F."/>
            <person name="Pham C."/>
            <person name="Simmons D."/>
            <person name="Wilczek-Boney K."/>
            <person name="Hale W."/>
            <person name="Jakkamsetti A."/>
            <person name="Pham P."/>
            <person name="Ruth R."/>
            <person name="San Lucas F."/>
            <person name="Warren J."/>
            <person name="Zhang J."/>
            <person name="Zhao Z."/>
            <person name="Zhou C."/>
            <person name="Zhu D."/>
            <person name="Lee S."/>
            <person name="Bess C."/>
            <person name="Blankenburg K."/>
            <person name="Forbes L."/>
            <person name="Fu Q."/>
            <person name="Gubbala S."/>
            <person name="Hirani K."/>
            <person name="Jayaseelan J.C."/>
            <person name="Lara F."/>
            <person name="Munidasa M."/>
            <person name="Palculict T."/>
            <person name="Patil S."/>
            <person name="Pu L.-L."/>
            <person name="Saada N."/>
            <person name="Tang L."/>
            <person name="Weissenberger G."/>
            <person name="Zhu Y."/>
            <person name="Hemphill L."/>
            <person name="Shang Y."/>
            <person name="Youmans B."/>
            <person name="Ayvaz T."/>
            <person name="Ross M."/>
            <person name="Santibanez J."/>
            <person name="Aqrawi P."/>
            <person name="Gross S."/>
            <person name="Joshi V."/>
            <person name="Fowler G."/>
            <person name="Nazareth L."/>
            <person name="Reid J."/>
            <person name="Worley K."/>
            <person name="Petrosino J."/>
            <person name="Highlander S."/>
            <person name="Gibbs R."/>
        </authorList>
    </citation>
    <scope>NUCLEOTIDE SEQUENCE [LARGE SCALE GENOMIC DNA]</scope>
    <source>
        <strain evidence="15 16">ATCC 33926</strain>
    </source>
</reference>
<dbReference type="InterPro" id="IPR013785">
    <property type="entry name" value="Aldolase_TIM"/>
</dbReference>
<comment type="caution">
    <text evidence="15">The sequence shown here is derived from an EMBL/GenBank/DDBJ whole genome shotgun (WGS) entry which is preliminary data.</text>
</comment>
<dbReference type="Pfam" id="PF01207">
    <property type="entry name" value="Dus"/>
    <property type="match status" value="1"/>
</dbReference>
<proteinExistence type="inferred from homology"/>
<evidence type="ECO:0000256" key="3">
    <source>
        <dbReference type="ARBA" id="ARBA00022630"/>
    </source>
</evidence>
<dbReference type="InterPro" id="IPR032886">
    <property type="entry name" value="DusC"/>
</dbReference>
<comment type="caution">
    <text evidence="9">Lacks conserved residue(s) required for the propagation of feature annotation.</text>
</comment>
<comment type="similarity">
    <text evidence="10">Belongs to the dus family.</text>
</comment>
<evidence type="ECO:0000256" key="13">
    <source>
        <dbReference type="SAM" id="MobiDB-lite"/>
    </source>
</evidence>
<dbReference type="SUPFAM" id="SSF51395">
    <property type="entry name" value="FMN-linked oxidoreductases"/>
    <property type="match status" value="1"/>
</dbReference>
<feature type="compositionally biased region" description="Basic and acidic residues" evidence="13">
    <location>
        <begin position="1"/>
        <end position="14"/>
    </location>
</feature>
<dbReference type="InterPro" id="IPR042270">
    <property type="entry name" value="DusC_C"/>
</dbReference>
<comment type="catalytic activity">
    <reaction evidence="9">
        <text>5,6-dihydrouridine(16) in tRNA + NAD(+) = uridine(16) in tRNA + NADH + H(+)</text>
        <dbReference type="Rhea" id="RHEA:53380"/>
        <dbReference type="Rhea" id="RHEA-COMP:13543"/>
        <dbReference type="Rhea" id="RHEA-COMP:13544"/>
        <dbReference type="ChEBI" id="CHEBI:15378"/>
        <dbReference type="ChEBI" id="CHEBI:57540"/>
        <dbReference type="ChEBI" id="CHEBI:57945"/>
        <dbReference type="ChEBI" id="CHEBI:65315"/>
        <dbReference type="ChEBI" id="CHEBI:74443"/>
    </reaction>
</comment>
<evidence type="ECO:0000313" key="15">
    <source>
        <dbReference type="EMBL" id="EGQ76317.1"/>
    </source>
</evidence>
<dbReference type="PROSITE" id="PS01136">
    <property type="entry name" value="UPF0034"/>
    <property type="match status" value="1"/>
</dbReference>
<evidence type="ECO:0000256" key="2">
    <source>
        <dbReference type="ARBA" id="ARBA00022555"/>
    </source>
</evidence>
<dbReference type="InterPro" id="IPR035587">
    <property type="entry name" value="DUS-like_FMN-bd"/>
</dbReference>
<dbReference type="CDD" id="cd02801">
    <property type="entry name" value="DUS_like_FMN"/>
    <property type="match status" value="1"/>
</dbReference>
<gene>
    <name evidence="9 15" type="primary">dusC</name>
    <name evidence="15" type="ORF">HMPREF9418_2034</name>
</gene>
<feature type="binding site" evidence="9 12">
    <location>
        <position position="192"/>
    </location>
    <ligand>
        <name>FMN</name>
        <dbReference type="ChEBI" id="CHEBI:58210"/>
    </ligand>
</feature>
<feature type="site" description="Interacts with tRNA" evidence="9">
    <location>
        <position position="148"/>
    </location>
</feature>
<evidence type="ECO:0000256" key="10">
    <source>
        <dbReference type="PIRNR" id="PIRNR006621"/>
    </source>
</evidence>
<dbReference type="PANTHER" id="PTHR11082:SF26">
    <property type="entry name" value="TRNA-DIHYDROURIDINE(16) SYNTHASE"/>
    <property type="match status" value="1"/>
</dbReference>
<feature type="site" description="Interacts with tRNA; defines subfamily-specific binding signature" evidence="9">
    <location>
        <position position="88"/>
    </location>
</feature>
<feature type="site" description="Interacts with tRNA; defines subfamily-specific binding signature" evidence="9">
    <location>
        <position position="330"/>
    </location>
</feature>
<dbReference type="InterPro" id="IPR018517">
    <property type="entry name" value="tRNA_hU_synthase_CS"/>
</dbReference>
<comment type="similarity">
    <text evidence="9">Belongs to the Dus family. DusC subfamily.</text>
</comment>
<feature type="binding site" evidence="9">
    <location>
        <begin position="252"/>
        <end position="254"/>
    </location>
    <ligand>
        <name>FMN</name>
        <dbReference type="ChEBI" id="CHEBI:58210"/>
    </ligand>
</feature>
<dbReference type="GO" id="GO:0017150">
    <property type="term" value="F:tRNA dihydrouridine synthase activity"/>
    <property type="evidence" value="ECO:0007669"/>
    <property type="project" value="UniProtKB-UniRule"/>
</dbReference>
<feature type="site" description="Interacts with tRNA" evidence="9">
    <location>
        <position position="229"/>
    </location>
</feature>
<evidence type="ECO:0000256" key="1">
    <source>
        <dbReference type="ARBA" id="ARBA00001917"/>
    </source>
</evidence>
<evidence type="ECO:0000313" key="16">
    <source>
        <dbReference type="Proteomes" id="UP000004982"/>
    </source>
</evidence>
<sequence>MMRSSEKGSSEKSKSGNQGSSAMAAVSSSWQACILTDIPLQYAFPFFQTTSSDMQLILAPMQGLVDDVMRDLLTRIGGYDECVSEFVRITHTVHSRSTWLKYAPEIANGNKTPAGTPCTVQLLGSDADNMAVNALEVVRFGADKIDLNFGCPAPTVNKHKGGAVLLKEPDLIHHIVKTLRQRLPEHIPLTGKMRLGYEDKSLALECAAAIAEGGACALTVHGRTKVEGYEPPAHWEWIRKIREHVAIPVTANGDVFSLKDYIGIKEMTGCNSVMLGRGAVIRPDLARQIKQYENGETVRDTDFAEVSVWINQFFHLCLAKEANNKYPVARLKQWLGMMKKEFGEAQELFDAVRAVKDAEEVARILAAFEDKMNA</sequence>
<protein>
    <recommendedName>
        <fullName evidence="9">tRNA-dihydrouridine(16) synthase</fullName>
        <ecNumber evidence="9">1.3.1.-</ecNumber>
    </recommendedName>
    <alternativeName>
        <fullName evidence="9">U16-specific dihydrouridine synthase</fullName>
        <shortName evidence="9">U16-specific Dus</shortName>
    </alternativeName>
    <alternativeName>
        <fullName evidence="9">tRNA-dihydrouridine synthase C</fullName>
    </alternativeName>
</protein>
<dbReference type="AlphaFoldDB" id="A0AA36UI04"/>
<dbReference type="InterPro" id="IPR001269">
    <property type="entry name" value="DUS_fam"/>
</dbReference>
<feature type="site" description="Interacts with tRNA; defines subfamily-specific binding signature" evidence="9">
    <location>
        <position position="353"/>
    </location>
</feature>
<evidence type="ECO:0000256" key="4">
    <source>
        <dbReference type="ARBA" id="ARBA00022643"/>
    </source>
</evidence>
<dbReference type="EC" id="1.3.1.-" evidence="9"/>
<dbReference type="GO" id="GO:0050660">
    <property type="term" value="F:flavin adenine dinucleotide binding"/>
    <property type="evidence" value="ECO:0007669"/>
    <property type="project" value="InterPro"/>
</dbReference>
<dbReference type="Gene3D" id="1.20.225.30">
    <property type="entry name" value="Dihydrouridine synthase, C-terminal recognition domain"/>
    <property type="match status" value="1"/>
</dbReference>
<comment type="catalytic activity">
    <reaction evidence="9">
        <text>5,6-dihydrouridine(16) in tRNA + NADP(+) = uridine(16) in tRNA + NADPH + H(+)</text>
        <dbReference type="Rhea" id="RHEA:53376"/>
        <dbReference type="Rhea" id="RHEA-COMP:13543"/>
        <dbReference type="Rhea" id="RHEA-COMP:13544"/>
        <dbReference type="ChEBI" id="CHEBI:15378"/>
        <dbReference type="ChEBI" id="CHEBI:57783"/>
        <dbReference type="ChEBI" id="CHEBI:58349"/>
        <dbReference type="ChEBI" id="CHEBI:65315"/>
        <dbReference type="ChEBI" id="CHEBI:74443"/>
    </reaction>
</comment>
<keyword evidence="8 9" id="KW-0560">Oxidoreductase</keyword>
<keyword evidence="5 9" id="KW-0819">tRNA processing</keyword>
<organism evidence="15 16">
    <name type="scientific">Neisseria macacae ATCC 33926</name>
    <dbReference type="NCBI Taxonomy" id="997348"/>
    <lineage>
        <taxon>Bacteria</taxon>
        <taxon>Pseudomonadati</taxon>
        <taxon>Pseudomonadota</taxon>
        <taxon>Betaproteobacteria</taxon>
        <taxon>Neisseriales</taxon>
        <taxon>Neisseriaceae</taxon>
        <taxon>Neisseria</taxon>
    </lineage>
</organism>
<keyword evidence="4 9" id="KW-0288">FMN</keyword>
<feature type="domain" description="DUS-like FMN-binding" evidence="14">
    <location>
        <begin position="57"/>
        <end position="361"/>
    </location>
</feature>
<keyword evidence="3 9" id="KW-0285">Flavoprotein</keyword>
<evidence type="ECO:0000259" key="14">
    <source>
        <dbReference type="Pfam" id="PF01207"/>
    </source>
</evidence>
<dbReference type="Proteomes" id="UP000004982">
    <property type="component" value="Unassembled WGS sequence"/>
</dbReference>
<dbReference type="PIRSF" id="PIRSF006621">
    <property type="entry name" value="Dus"/>
    <property type="match status" value="1"/>
</dbReference>
<name>A0AA36UI04_9NEIS</name>
<dbReference type="HAMAP" id="MF_02043">
    <property type="entry name" value="DusC_subfam"/>
    <property type="match status" value="1"/>
</dbReference>
<feature type="region of interest" description="Disordered" evidence="13">
    <location>
        <begin position="1"/>
        <end position="20"/>
    </location>
</feature>
<dbReference type="Gene3D" id="3.20.20.70">
    <property type="entry name" value="Aldolase class I"/>
    <property type="match status" value="1"/>
</dbReference>
<accession>A0AA36UI04</accession>
<keyword evidence="6 9" id="KW-0521">NADP</keyword>
<keyword evidence="7 9" id="KW-0694">RNA-binding</keyword>